<dbReference type="GO" id="GO:0043770">
    <property type="term" value="F:demethylmenaquinone methyltransferase activity"/>
    <property type="evidence" value="ECO:0007669"/>
    <property type="project" value="UniProtKB-EC"/>
</dbReference>
<evidence type="ECO:0000259" key="1">
    <source>
        <dbReference type="Pfam" id="PF13649"/>
    </source>
</evidence>
<dbReference type="EMBL" id="MT631367">
    <property type="protein sequence ID" value="QNO48967.1"/>
    <property type="molecule type" value="Genomic_DNA"/>
</dbReference>
<keyword evidence="2" id="KW-0489">Methyltransferase</keyword>
<evidence type="ECO:0000313" key="2">
    <source>
        <dbReference type="EMBL" id="QNO48967.1"/>
    </source>
</evidence>
<organism evidence="2">
    <name type="scientific">Candidatus Methanogaster sp. ANME-2c ERB4</name>
    <dbReference type="NCBI Taxonomy" id="2759911"/>
    <lineage>
        <taxon>Archaea</taxon>
        <taxon>Methanobacteriati</taxon>
        <taxon>Methanobacteriota</taxon>
        <taxon>Stenosarchaea group</taxon>
        <taxon>Methanomicrobia</taxon>
        <taxon>Methanosarcinales</taxon>
        <taxon>ANME-2 cluster</taxon>
        <taxon>Candidatus Methanogasteraceae</taxon>
        <taxon>Candidatus Methanogaster</taxon>
    </lineage>
</organism>
<dbReference type="CDD" id="cd02440">
    <property type="entry name" value="AdoMet_MTases"/>
    <property type="match status" value="1"/>
</dbReference>
<protein>
    <submittedName>
        <fullName evidence="2">2-methoxy-6-polyprenyl-1,4-benzoquinol methylase, mitochondrial</fullName>
        <ecNumber evidence="2">2.1.1.163</ecNumber>
    </submittedName>
</protein>
<dbReference type="InterPro" id="IPR041698">
    <property type="entry name" value="Methyltransf_25"/>
</dbReference>
<name>A0A7G9YLT3_9EURY</name>
<proteinExistence type="predicted"/>
<keyword evidence="2" id="KW-0808">Transferase</keyword>
<dbReference type="SUPFAM" id="SSF53335">
    <property type="entry name" value="S-adenosyl-L-methionine-dependent methyltransferases"/>
    <property type="match status" value="1"/>
</dbReference>
<feature type="domain" description="Methyltransferase" evidence="1">
    <location>
        <begin position="64"/>
        <end position="105"/>
    </location>
</feature>
<sequence>MHGSHRNMSKIPEWVYGEMKQIGVNYASVEQVQRYDDVHQRFHDYEKDSDAIIKLLELGSNSTVIDMSAGTGAFAPRAAKYCLKIYAVDVSSAMLNRCRKKVKRWVFQTFCTVTAAS</sequence>
<dbReference type="Pfam" id="PF13649">
    <property type="entry name" value="Methyltransf_25"/>
    <property type="match status" value="1"/>
</dbReference>
<dbReference type="GO" id="GO:0032259">
    <property type="term" value="P:methylation"/>
    <property type="evidence" value="ECO:0007669"/>
    <property type="project" value="UniProtKB-KW"/>
</dbReference>
<dbReference type="EC" id="2.1.1.163" evidence="2"/>
<accession>A0A7G9YLT3</accession>
<gene>
    <name evidence="2" type="primary">COQ5</name>
    <name evidence="2" type="ORF">OEPDFBKK_00043</name>
</gene>
<dbReference type="Gene3D" id="3.40.50.150">
    <property type="entry name" value="Vaccinia Virus protein VP39"/>
    <property type="match status" value="1"/>
</dbReference>
<dbReference type="AlphaFoldDB" id="A0A7G9YLT3"/>
<reference evidence="2" key="1">
    <citation type="submission" date="2020-06" db="EMBL/GenBank/DDBJ databases">
        <title>Unique genomic features of the anaerobic methanotrophic archaea.</title>
        <authorList>
            <person name="Chadwick G.L."/>
            <person name="Skennerton C.T."/>
            <person name="Laso-Perez R."/>
            <person name="Leu A.O."/>
            <person name="Speth D.R."/>
            <person name="Yu H."/>
            <person name="Morgan-Lang C."/>
            <person name="Hatzenpichler R."/>
            <person name="Goudeau D."/>
            <person name="Malmstrom R."/>
            <person name="Brazelton W.J."/>
            <person name="Woyke T."/>
            <person name="Hallam S.J."/>
            <person name="Tyson G.W."/>
            <person name="Wegener G."/>
            <person name="Boetius A."/>
            <person name="Orphan V."/>
        </authorList>
    </citation>
    <scope>NUCLEOTIDE SEQUENCE</scope>
</reference>
<dbReference type="InterPro" id="IPR029063">
    <property type="entry name" value="SAM-dependent_MTases_sf"/>
</dbReference>